<evidence type="ECO:0000313" key="2">
    <source>
        <dbReference type="Proteomes" id="UP000308886"/>
    </source>
</evidence>
<proteinExistence type="predicted"/>
<dbReference type="Proteomes" id="UP000308886">
    <property type="component" value="Unassembled WGS sequence"/>
</dbReference>
<name>A0AC61QN07_9BACT</name>
<comment type="caution">
    <text evidence="1">The sequence shown here is derived from an EMBL/GenBank/DDBJ whole genome shotgun (WGS) entry which is preliminary data.</text>
</comment>
<evidence type="ECO:0000313" key="1">
    <source>
        <dbReference type="EMBL" id="TGX80727.1"/>
    </source>
</evidence>
<keyword evidence="2" id="KW-1185">Reference proteome</keyword>
<sequence>MKKSYIKPEIEVIRIEESLLITISNPTTDPAAPDSEHKPDTPGVGGGDTPADSKDGFPWEDDFAFEID</sequence>
<dbReference type="EMBL" id="SRZC01000022">
    <property type="protein sequence ID" value="TGX80727.1"/>
    <property type="molecule type" value="Genomic_DNA"/>
</dbReference>
<protein>
    <submittedName>
        <fullName evidence="1">Uncharacterized protein</fullName>
    </submittedName>
</protein>
<organism evidence="1 2">
    <name type="scientific">Palleniella muris</name>
    <dbReference type="NCBI Taxonomy" id="3038145"/>
    <lineage>
        <taxon>Bacteria</taxon>
        <taxon>Pseudomonadati</taxon>
        <taxon>Bacteroidota</taxon>
        <taxon>Bacteroidia</taxon>
        <taxon>Bacteroidales</taxon>
        <taxon>Prevotellaceae</taxon>
        <taxon>Palleniella</taxon>
    </lineage>
</organism>
<accession>A0AC61QN07</accession>
<reference evidence="1" key="1">
    <citation type="submission" date="2019-04" db="EMBL/GenBank/DDBJ databases">
        <title>Microbes associate with the intestines of laboratory mice.</title>
        <authorList>
            <person name="Navarre W."/>
            <person name="Wong E."/>
            <person name="Huang K."/>
            <person name="Tropini C."/>
            <person name="Ng K."/>
            <person name="Yu B."/>
        </authorList>
    </citation>
    <scope>NUCLEOTIDE SEQUENCE</scope>
    <source>
        <strain evidence="1">NM73_A23</strain>
    </source>
</reference>
<gene>
    <name evidence="1" type="ORF">E5358_11965</name>
</gene>